<name>A0A0A8Z576_ARUDO</name>
<sequence>MTESCGSTQSASL</sequence>
<protein>
    <submittedName>
        <fullName evidence="1">Uncharacterized protein</fullName>
    </submittedName>
</protein>
<proteinExistence type="predicted"/>
<dbReference type="EMBL" id="GBRH01265995">
    <property type="protein sequence ID" value="JAD31900.1"/>
    <property type="molecule type" value="Transcribed_RNA"/>
</dbReference>
<accession>A0A0A8Z576</accession>
<reference evidence="1" key="2">
    <citation type="journal article" date="2015" name="Data Brief">
        <title>Shoot transcriptome of the giant reed, Arundo donax.</title>
        <authorList>
            <person name="Barrero R.A."/>
            <person name="Guerrero F.D."/>
            <person name="Moolhuijzen P."/>
            <person name="Goolsby J.A."/>
            <person name="Tidwell J."/>
            <person name="Bellgard S.E."/>
            <person name="Bellgard M.I."/>
        </authorList>
    </citation>
    <scope>NUCLEOTIDE SEQUENCE</scope>
    <source>
        <tissue evidence="1">Shoot tissue taken approximately 20 cm above the soil surface</tissue>
    </source>
</reference>
<organism evidence="1">
    <name type="scientific">Arundo donax</name>
    <name type="common">Giant reed</name>
    <name type="synonym">Donax arundinaceus</name>
    <dbReference type="NCBI Taxonomy" id="35708"/>
    <lineage>
        <taxon>Eukaryota</taxon>
        <taxon>Viridiplantae</taxon>
        <taxon>Streptophyta</taxon>
        <taxon>Embryophyta</taxon>
        <taxon>Tracheophyta</taxon>
        <taxon>Spermatophyta</taxon>
        <taxon>Magnoliopsida</taxon>
        <taxon>Liliopsida</taxon>
        <taxon>Poales</taxon>
        <taxon>Poaceae</taxon>
        <taxon>PACMAD clade</taxon>
        <taxon>Arundinoideae</taxon>
        <taxon>Arundineae</taxon>
        <taxon>Arundo</taxon>
    </lineage>
</organism>
<reference evidence="1" key="1">
    <citation type="submission" date="2014-09" db="EMBL/GenBank/DDBJ databases">
        <authorList>
            <person name="Magalhaes I.L.F."/>
            <person name="Oliveira U."/>
            <person name="Santos F.R."/>
            <person name="Vidigal T.H.D.A."/>
            <person name="Brescovit A.D."/>
            <person name="Santos A.J."/>
        </authorList>
    </citation>
    <scope>NUCLEOTIDE SEQUENCE</scope>
    <source>
        <tissue evidence="1">Shoot tissue taken approximately 20 cm above the soil surface</tissue>
    </source>
</reference>
<evidence type="ECO:0000313" key="1">
    <source>
        <dbReference type="EMBL" id="JAD31900.1"/>
    </source>
</evidence>